<accession>W5WDF8</accession>
<sequence>MINQSQAARGLHWTGAVLRFLTHALRPDTHHSDSWPEWEVAFPHVTAVCTAAEQGKIQLGDVAYLLDRTSVYAREAAEDPDLATELAEHAADLAVTLEDAELISHCLGNLALAHRAANRIAEAIRASEKSIACVAEAFGIDNEKYAESLTVHAGILAAGGRTSEAAQAHDWSVKILKKLHAKRPSDVVRGLLVEALNDHASHLLSTGGPVQLGRQLLEEANRLLKRGEYGWTQVTLNLARACRESGDAEDARDRLVDLRDYCESNALNPSLVLLAVVADLAEVYHELGDRRAAATLREAHRVDNALVEALDRPLREGRTS</sequence>
<dbReference type="Proteomes" id="UP000019225">
    <property type="component" value="Chromosome"/>
</dbReference>
<evidence type="ECO:0000313" key="2">
    <source>
        <dbReference type="Proteomes" id="UP000019225"/>
    </source>
</evidence>
<dbReference type="Gene3D" id="1.25.40.10">
    <property type="entry name" value="Tetratricopeptide repeat domain"/>
    <property type="match status" value="1"/>
</dbReference>
<dbReference type="AlphaFoldDB" id="W5WDF8"/>
<dbReference type="InterPro" id="IPR011990">
    <property type="entry name" value="TPR-like_helical_dom_sf"/>
</dbReference>
<evidence type="ECO:0008006" key="3">
    <source>
        <dbReference type="Google" id="ProtNLM"/>
    </source>
</evidence>
<proteinExistence type="predicted"/>
<evidence type="ECO:0000313" key="1">
    <source>
        <dbReference type="EMBL" id="AHH98611.1"/>
    </source>
</evidence>
<dbReference type="SUPFAM" id="SSF48452">
    <property type="entry name" value="TPR-like"/>
    <property type="match status" value="1"/>
</dbReference>
<dbReference type="EMBL" id="CP007155">
    <property type="protein sequence ID" value="AHH98611.1"/>
    <property type="molecule type" value="Genomic_DNA"/>
</dbReference>
<reference evidence="1 2" key="1">
    <citation type="journal article" date="2014" name="BMC Genomics">
        <title>Complete genome sequence of producer of the glycopeptide antibiotic Aculeximycin Kutzneria albida DSM 43870T, a representative of minor genus of Pseudonocardiaceae.</title>
        <authorList>
            <person name="Rebets Y."/>
            <person name="Tokovenko B."/>
            <person name="Lushchyk I."/>
            <person name="Ruckert C."/>
            <person name="Zaburannyi N."/>
            <person name="Bechthold A."/>
            <person name="Kalinowski J."/>
            <person name="Luzhetskyy A."/>
        </authorList>
    </citation>
    <scope>NUCLEOTIDE SEQUENCE [LARGE SCALE GENOMIC DNA]</scope>
    <source>
        <strain evidence="1">DSM 43870</strain>
    </source>
</reference>
<keyword evidence="2" id="KW-1185">Reference proteome</keyword>
<dbReference type="HOGENOM" id="CLU_868135_0_0_11"/>
<dbReference type="KEGG" id="kal:KALB_5249"/>
<protein>
    <recommendedName>
        <fullName evidence="3">MalT-like TPR region domain-containing protein</fullName>
    </recommendedName>
</protein>
<name>W5WDF8_9PSEU</name>
<organism evidence="1 2">
    <name type="scientific">Kutzneria albida DSM 43870</name>
    <dbReference type="NCBI Taxonomy" id="1449976"/>
    <lineage>
        <taxon>Bacteria</taxon>
        <taxon>Bacillati</taxon>
        <taxon>Actinomycetota</taxon>
        <taxon>Actinomycetes</taxon>
        <taxon>Pseudonocardiales</taxon>
        <taxon>Pseudonocardiaceae</taxon>
        <taxon>Kutzneria</taxon>
    </lineage>
</organism>
<gene>
    <name evidence="1" type="ORF">KALB_5249</name>
</gene>